<dbReference type="InterPro" id="IPR004803">
    <property type="entry name" value="TGT"/>
</dbReference>
<feature type="binding site" evidence="8">
    <location>
        <position position="263"/>
    </location>
    <ligand>
        <name>substrate</name>
    </ligand>
</feature>
<comment type="caution">
    <text evidence="10">The sequence shown here is derived from an EMBL/GenBank/DDBJ whole genome shotgun (WGS) entry which is preliminary data.</text>
</comment>
<feature type="binding site" evidence="8">
    <location>
        <position position="193"/>
    </location>
    <ligand>
        <name>substrate</name>
    </ligand>
</feature>
<gene>
    <name evidence="8" type="primary">QTRT1</name>
    <name evidence="10" type="ORF">JRQ81_002609</name>
</gene>
<feature type="binding site" evidence="8">
    <location>
        <position position="236"/>
    </location>
    <ligand>
        <name>substrate</name>
    </ligand>
</feature>
<reference evidence="10" key="1">
    <citation type="journal article" date="2023" name="DNA Res.">
        <title>Chromosome-level genome assembly of Phrynocephalus forsythii using third-generation DNA sequencing and Hi-C analysis.</title>
        <authorList>
            <person name="Qi Y."/>
            <person name="Zhao W."/>
            <person name="Zhao Y."/>
            <person name="Niu C."/>
            <person name="Cao S."/>
            <person name="Zhang Y."/>
        </authorList>
    </citation>
    <scope>NUCLEOTIDE SEQUENCE</scope>
    <source>
        <tissue evidence="10">Muscle</tissue>
    </source>
</reference>
<feature type="binding site" evidence="8">
    <location>
        <position position="381"/>
    </location>
    <ligand>
        <name>Zn(2+)</name>
        <dbReference type="ChEBI" id="CHEBI:29105"/>
    </ligand>
</feature>
<evidence type="ECO:0000256" key="7">
    <source>
        <dbReference type="ARBA" id="ARBA00062453"/>
    </source>
</evidence>
<dbReference type="FunFam" id="3.20.20.105:FF:000001">
    <property type="entry name" value="Queuine tRNA-ribosyltransferase"/>
    <property type="match status" value="1"/>
</dbReference>
<keyword evidence="8" id="KW-0963">Cytoplasm</keyword>
<dbReference type="PANTHER" id="PTHR43530">
    <property type="entry name" value="QUEUINE TRNA-RIBOSYLTRANSFERASE CATALYTIC SUBUNIT 1"/>
    <property type="match status" value="1"/>
</dbReference>
<evidence type="ECO:0000313" key="10">
    <source>
        <dbReference type="EMBL" id="KAJ7316447.1"/>
    </source>
</evidence>
<comment type="subunit">
    <text evidence="7 8">Heterodimer of a catalytic subunit QTRT1 and an accessory subunit QTRT2.</text>
</comment>
<feature type="binding site" evidence="8">
    <location>
        <position position="356"/>
    </location>
    <ligand>
        <name>Zn(2+)</name>
        <dbReference type="ChEBI" id="CHEBI:29105"/>
    </ligand>
</feature>
<feature type="domain" description="tRNA-guanine(15) transglycosylase-like" evidence="9">
    <location>
        <begin position="60"/>
        <end position="414"/>
    </location>
</feature>
<organism evidence="10 11">
    <name type="scientific">Phrynocephalus forsythii</name>
    <dbReference type="NCBI Taxonomy" id="171643"/>
    <lineage>
        <taxon>Eukaryota</taxon>
        <taxon>Metazoa</taxon>
        <taxon>Chordata</taxon>
        <taxon>Craniata</taxon>
        <taxon>Vertebrata</taxon>
        <taxon>Euteleostomi</taxon>
        <taxon>Lepidosauria</taxon>
        <taxon>Squamata</taxon>
        <taxon>Bifurcata</taxon>
        <taxon>Unidentata</taxon>
        <taxon>Episquamata</taxon>
        <taxon>Toxicofera</taxon>
        <taxon>Iguania</taxon>
        <taxon>Acrodonta</taxon>
        <taxon>Agamidae</taxon>
        <taxon>Agaminae</taxon>
        <taxon>Phrynocephalus</taxon>
    </lineage>
</organism>
<feature type="region of interest" description="RNA binding; important for wobble base 34 recognition" evidence="8">
    <location>
        <begin position="318"/>
        <end position="322"/>
    </location>
</feature>
<evidence type="ECO:0000256" key="3">
    <source>
        <dbReference type="ARBA" id="ARBA00022694"/>
    </source>
</evidence>
<comment type="subcellular location">
    <subcellularLocation>
        <location evidence="8">Cytoplasm</location>
    </subcellularLocation>
    <subcellularLocation>
        <location evidence="8">Mitochondrion outer membrane</location>
        <topology evidence="8">Peripheral membrane protein</topology>
        <orientation evidence="8">Cytoplasmic side</orientation>
    </subcellularLocation>
    <text evidence="8">Weakly associates with mitochondria, possibly via QTRT2.</text>
</comment>
<name>A0A9Q0XIN5_9SAUR</name>
<comment type="catalytic activity">
    <reaction evidence="6 8">
        <text>guanosine(34) in tRNA + queuine = queuosine(34) in tRNA + guanine</text>
        <dbReference type="Rhea" id="RHEA:16633"/>
        <dbReference type="Rhea" id="RHEA-COMP:10341"/>
        <dbReference type="Rhea" id="RHEA-COMP:18571"/>
        <dbReference type="ChEBI" id="CHEBI:16235"/>
        <dbReference type="ChEBI" id="CHEBI:17433"/>
        <dbReference type="ChEBI" id="CHEBI:74269"/>
        <dbReference type="ChEBI" id="CHEBI:194431"/>
        <dbReference type="EC" id="2.4.2.64"/>
    </reaction>
</comment>
<dbReference type="Proteomes" id="UP001142489">
    <property type="component" value="Unassembled WGS sequence"/>
</dbReference>
<evidence type="ECO:0000256" key="5">
    <source>
        <dbReference type="ARBA" id="ARBA00022833"/>
    </source>
</evidence>
<evidence type="ECO:0000256" key="2">
    <source>
        <dbReference type="ARBA" id="ARBA00022679"/>
    </source>
</evidence>
<dbReference type="GO" id="GO:0046872">
    <property type="term" value="F:metal ion binding"/>
    <property type="evidence" value="ECO:0007669"/>
    <property type="project" value="UniProtKB-KW"/>
</dbReference>
<feature type="binding site" evidence="8">
    <location>
        <position position="351"/>
    </location>
    <ligand>
        <name>Zn(2+)</name>
        <dbReference type="ChEBI" id="CHEBI:29105"/>
    </ligand>
</feature>
<comment type="cofactor">
    <cofactor evidence="8">
        <name>Zn(2+)</name>
        <dbReference type="ChEBI" id="CHEBI:29105"/>
    </cofactor>
</comment>
<proteinExistence type="inferred from homology"/>
<keyword evidence="11" id="KW-1185">Reference proteome</keyword>
<sequence>MRELHAKAHGKGVTEWPPFRIFGHRATPSPCCHVTPAPGKPMEPAGAKLSFRVLAECGQSRARASQLCLPHGSVHCPVFMPVGTQGTTKGLTAAQLDALGCRLCLGNTYHLGMRPGPDLIKKANGLHGFMNWSRNLLTDSGGFQMVSLVELSEVTEEGVRFSSPYDGEKIMLTPEKSIEIQKTLGSDIMMQLDDVVSSTVSGPRVEEAMYRSIRWLDRCIAANSKPSQQNLFAIIQGGLDPALRTKCLEEMTKRDVPGFAIGGLSGGEAKYHFWRMVALTTKHLPMNKPRYLMGVGYAMDLVVCVALGCDMFDCVFPTRTARFGSALVPHGSLQLKNKQYAKDFLPIDENCNCPTCRRYSRAFLNALLRHDTAAMHHITVHNISYQLNLMSSIRESIIEQRFPQFVQDFMKTMYRNSHSYPQWATEALASVGITLE</sequence>
<feature type="binding site" evidence="8">
    <location>
        <position position="353"/>
    </location>
    <ligand>
        <name>Zn(2+)</name>
        <dbReference type="ChEBI" id="CHEBI:29105"/>
    </ligand>
</feature>
<keyword evidence="1 8" id="KW-0328">Glycosyltransferase</keyword>
<dbReference type="GO" id="GO:0005741">
    <property type="term" value="C:mitochondrial outer membrane"/>
    <property type="evidence" value="ECO:0007669"/>
    <property type="project" value="UniProtKB-SubCell"/>
</dbReference>
<keyword evidence="8" id="KW-1000">Mitochondrion outer membrane</keyword>
<dbReference type="GO" id="GO:0006400">
    <property type="term" value="P:tRNA modification"/>
    <property type="evidence" value="ECO:0007669"/>
    <property type="project" value="InterPro"/>
</dbReference>
<evidence type="ECO:0000256" key="6">
    <source>
        <dbReference type="ARBA" id="ARBA00052706"/>
    </source>
</evidence>
<keyword evidence="8" id="KW-0496">Mitochondrion</keyword>
<dbReference type="HAMAP" id="MF_00168">
    <property type="entry name" value="Q_tRNA_Tgt"/>
    <property type="match status" value="1"/>
</dbReference>
<keyword evidence="2 8" id="KW-0808">Transferase</keyword>
<dbReference type="GO" id="GO:0008479">
    <property type="term" value="F:tRNA-guanosine(34) queuine transglycosylase activity"/>
    <property type="evidence" value="ECO:0007669"/>
    <property type="project" value="UniProtKB-UniRule"/>
</dbReference>
<comment type="function">
    <text evidence="8">Catalytic subunit of the queuine tRNA-ribosyltransferase (TGT) that catalyzes the base-exchange of a guanine (G) residue with queuine (Q) at position 34 (anticodon wobble position) in tRNAs with GU(N) anticodons (tRNA-Asp, -Asn, -His and -Tyr), resulting in the hypermodified nucleoside queuosine (7-(((4,5-cis-dihydroxy-2-cyclopenten-1-yl)amino)methyl)-7-deazaguanosine). Catalysis occurs through a double-displacement mechanism. The nucleophile active site attacks the C1' of nucleotide 34 to detach the guanine base from the RNA, forming a covalent enzyme-RNA intermediate. The proton acceptor active site deprotonates the incoming queuine, allowing a nucleophilic attack on the C1' of the ribose to form the product.</text>
</comment>
<dbReference type="InterPro" id="IPR036511">
    <property type="entry name" value="TGT-like_sf"/>
</dbReference>
<feature type="region of interest" description="RNA binding" evidence="8">
    <location>
        <begin position="294"/>
        <end position="300"/>
    </location>
</feature>
<feature type="active site" description="Nucleophile" evidence="8">
    <location>
        <position position="313"/>
    </location>
</feature>
<dbReference type="PANTHER" id="PTHR43530:SF1">
    <property type="entry name" value="QUEUINE TRNA-RIBOSYLTRANSFERASE CATALYTIC SUBUNIT 1"/>
    <property type="match status" value="1"/>
</dbReference>
<evidence type="ECO:0000256" key="4">
    <source>
        <dbReference type="ARBA" id="ARBA00022723"/>
    </source>
</evidence>
<dbReference type="AlphaFoldDB" id="A0A9Q0XIN5"/>
<keyword evidence="3 8" id="KW-0819">tRNA processing</keyword>
<dbReference type="Gene3D" id="3.20.20.105">
    <property type="entry name" value="Queuine tRNA-ribosyltransferase-like"/>
    <property type="match status" value="1"/>
</dbReference>
<dbReference type="NCBIfam" id="TIGR00449">
    <property type="entry name" value="tgt_general"/>
    <property type="match status" value="1"/>
</dbReference>
<evidence type="ECO:0000256" key="8">
    <source>
        <dbReference type="HAMAP-Rule" id="MF_03218"/>
    </source>
</evidence>
<keyword evidence="5 8" id="KW-0862">Zinc</keyword>
<accession>A0A9Q0XIN5</accession>
<dbReference type="EC" id="2.4.2.64" evidence="8"/>
<dbReference type="GO" id="GO:0005829">
    <property type="term" value="C:cytosol"/>
    <property type="evidence" value="ECO:0007669"/>
    <property type="project" value="TreeGrafter"/>
</dbReference>
<dbReference type="Pfam" id="PF01702">
    <property type="entry name" value="TGT"/>
    <property type="match status" value="1"/>
</dbReference>
<dbReference type="OrthoDB" id="10249838at2759"/>
<keyword evidence="4 8" id="KW-0479">Metal-binding</keyword>
<evidence type="ECO:0000256" key="1">
    <source>
        <dbReference type="ARBA" id="ARBA00022676"/>
    </source>
</evidence>
<protein>
    <recommendedName>
        <fullName evidence="8">Queuine tRNA-ribosyltransferase catalytic subunit 1</fullName>
        <ecNumber evidence="8">2.4.2.64</ecNumber>
    </recommendedName>
    <alternativeName>
        <fullName evidence="8">Guanine insertion enzyme</fullName>
    </alternativeName>
    <alternativeName>
        <fullName evidence="8">tRNA-guanine transglycosylase</fullName>
    </alternativeName>
</protein>
<dbReference type="EMBL" id="JAPFRF010000011">
    <property type="protein sequence ID" value="KAJ7316447.1"/>
    <property type="molecule type" value="Genomic_DNA"/>
</dbReference>
<dbReference type="SUPFAM" id="SSF51713">
    <property type="entry name" value="tRNA-guanine transglycosylase"/>
    <property type="match status" value="1"/>
</dbReference>
<feature type="binding site" evidence="8">
    <location>
        <begin position="139"/>
        <end position="143"/>
    </location>
    <ligand>
        <name>substrate</name>
    </ligand>
</feature>
<evidence type="ECO:0000313" key="11">
    <source>
        <dbReference type="Proteomes" id="UP001142489"/>
    </source>
</evidence>
<keyword evidence="8" id="KW-0472">Membrane</keyword>
<dbReference type="NCBIfam" id="TIGR00430">
    <property type="entry name" value="Q_tRNA_tgt"/>
    <property type="match status" value="1"/>
</dbReference>
<evidence type="ECO:0000259" key="9">
    <source>
        <dbReference type="Pfam" id="PF01702"/>
    </source>
</evidence>
<dbReference type="InterPro" id="IPR002616">
    <property type="entry name" value="tRNA_ribo_trans-like"/>
</dbReference>
<feature type="active site" description="Proton acceptor" evidence="8">
    <location>
        <position position="139"/>
    </location>
</feature>
<comment type="similarity">
    <text evidence="8">Belongs to the queuine tRNA-ribosyltransferase family.</text>
</comment>